<dbReference type="FunCoup" id="A0A1C7NBI4">
    <property type="interactions" value="32"/>
</dbReference>
<feature type="compositionally biased region" description="Polar residues" evidence="4">
    <location>
        <begin position="1"/>
        <end position="18"/>
    </location>
</feature>
<dbReference type="OrthoDB" id="6407164at2759"/>
<dbReference type="SUPFAM" id="SSF54928">
    <property type="entry name" value="RNA-binding domain, RBD"/>
    <property type="match status" value="2"/>
</dbReference>
<feature type="compositionally biased region" description="Basic and acidic residues" evidence="4">
    <location>
        <begin position="495"/>
        <end position="511"/>
    </location>
</feature>
<feature type="domain" description="RRM" evidence="5">
    <location>
        <begin position="323"/>
        <end position="396"/>
    </location>
</feature>
<dbReference type="STRING" id="101091.A0A1C7NBI4"/>
<keyword evidence="7" id="KW-1185">Reference proteome</keyword>
<dbReference type="GO" id="GO:0000398">
    <property type="term" value="P:mRNA splicing, via spliceosome"/>
    <property type="evidence" value="ECO:0007669"/>
    <property type="project" value="TreeGrafter"/>
</dbReference>
<protein>
    <submittedName>
        <fullName evidence="6">Negative regulator of differentiation 1</fullName>
    </submittedName>
</protein>
<feature type="domain" description="RRM" evidence="5">
    <location>
        <begin position="120"/>
        <end position="193"/>
    </location>
</feature>
<name>A0A1C7NBI4_9FUNG</name>
<evidence type="ECO:0000256" key="4">
    <source>
        <dbReference type="SAM" id="MobiDB-lite"/>
    </source>
</evidence>
<reference evidence="6 7" key="1">
    <citation type="submission" date="2016-03" db="EMBL/GenBank/DDBJ databases">
        <title>Choanephora cucurbitarum.</title>
        <authorList>
            <person name="Min B."/>
            <person name="Park H."/>
            <person name="Park J.-H."/>
            <person name="Shin H.-D."/>
            <person name="Choi I.-G."/>
        </authorList>
    </citation>
    <scope>NUCLEOTIDE SEQUENCE [LARGE SCALE GENOMIC DNA]</scope>
    <source>
        <strain evidence="6 7">KUS-F28377</strain>
    </source>
</reference>
<dbReference type="GO" id="GO:0003729">
    <property type="term" value="F:mRNA binding"/>
    <property type="evidence" value="ECO:0007669"/>
    <property type="project" value="EnsemblFungi"/>
</dbReference>
<comment type="caution">
    <text evidence="6">The sequence shown here is derived from an EMBL/GenBank/DDBJ whole genome shotgun (WGS) entry which is preliminary data.</text>
</comment>
<feature type="region of interest" description="Disordered" evidence="4">
    <location>
        <begin position="485"/>
        <end position="511"/>
    </location>
</feature>
<dbReference type="InParanoid" id="A0A1C7NBI4"/>
<feature type="region of interest" description="Disordered" evidence="4">
    <location>
        <begin position="1"/>
        <end position="28"/>
    </location>
</feature>
<dbReference type="GO" id="GO:0010494">
    <property type="term" value="C:cytoplasmic stress granule"/>
    <property type="evidence" value="ECO:0007669"/>
    <property type="project" value="TreeGrafter"/>
</dbReference>
<evidence type="ECO:0000256" key="1">
    <source>
        <dbReference type="ARBA" id="ARBA00022737"/>
    </source>
</evidence>
<dbReference type="Pfam" id="PF00076">
    <property type="entry name" value="RRM_1"/>
    <property type="match status" value="2"/>
</dbReference>
<dbReference type="InterPro" id="IPR000504">
    <property type="entry name" value="RRM_dom"/>
</dbReference>
<dbReference type="GO" id="GO:0000122">
    <property type="term" value="P:negative regulation of transcription by RNA polymerase II"/>
    <property type="evidence" value="ECO:0007669"/>
    <property type="project" value="EnsemblFungi"/>
</dbReference>
<proteinExistence type="predicted"/>
<feature type="domain" description="RRM" evidence="5">
    <location>
        <begin position="413"/>
        <end position="484"/>
    </location>
</feature>
<dbReference type="PANTHER" id="PTHR14089:SF8">
    <property type="entry name" value="RNA-BINDING PROTEIN MRN1"/>
    <property type="match status" value="1"/>
</dbReference>
<feature type="domain" description="RRM" evidence="5">
    <location>
        <begin position="210"/>
        <end position="281"/>
    </location>
</feature>
<dbReference type="FunFam" id="3.30.70.330:FF:000120">
    <property type="entry name" value="Negative regulator of differentiation 1"/>
    <property type="match status" value="2"/>
</dbReference>
<accession>A0A1C7NBI4</accession>
<dbReference type="GO" id="GO:0008266">
    <property type="term" value="F:poly(U) RNA binding"/>
    <property type="evidence" value="ECO:0007669"/>
    <property type="project" value="EnsemblFungi"/>
</dbReference>
<dbReference type="Proteomes" id="UP000093000">
    <property type="component" value="Unassembled WGS sequence"/>
</dbReference>
<dbReference type="PROSITE" id="PS50102">
    <property type="entry name" value="RRM"/>
    <property type="match status" value="4"/>
</dbReference>
<dbReference type="GO" id="GO:0031138">
    <property type="term" value="P:negative regulation of conjugation with cellular fusion"/>
    <property type="evidence" value="ECO:0007669"/>
    <property type="project" value="EnsemblFungi"/>
</dbReference>
<evidence type="ECO:0000313" key="7">
    <source>
        <dbReference type="Proteomes" id="UP000093000"/>
    </source>
</evidence>
<keyword evidence="2 3" id="KW-0694">RNA-binding</keyword>
<dbReference type="AlphaFoldDB" id="A0A1C7NBI4"/>
<keyword evidence="1" id="KW-0677">Repeat</keyword>
<dbReference type="InterPro" id="IPR039171">
    <property type="entry name" value="Cwc2/Slt11"/>
</dbReference>
<dbReference type="PANTHER" id="PTHR14089">
    <property type="entry name" value="PRE-MRNA-SPLICING FACTOR RBM22"/>
    <property type="match status" value="1"/>
</dbReference>
<evidence type="ECO:0000256" key="2">
    <source>
        <dbReference type="ARBA" id="ARBA00022884"/>
    </source>
</evidence>
<evidence type="ECO:0000256" key="3">
    <source>
        <dbReference type="PROSITE-ProRule" id="PRU00176"/>
    </source>
</evidence>
<evidence type="ECO:0000259" key="5">
    <source>
        <dbReference type="PROSITE" id="PS50102"/>
    </source>
</evidence>
<organism evidence="6 7">
    <name type="scientific">Choanephora cucurbitarum</name>
    <dbReference type="NCBI Taxonomy" id="101091"/>
    <lineage>
        <taxon>Eukaryota</taxon>
        <taxon>Fungi</taxon>
        <taxon>Fungi incertae sedis</taxon>
        <taxon>Mucoromycota</taxon>
        <taxon>Mucoromycotina</taxon>
        <taxon>Mucoromycetes</taxon>
        <taxon>Mucorales</taxon>
        <taxon>Mucorineae</taxon>
        <taxon>Choanephoraceae</taxon>
        <taxon>Choanephoroideae</taxon>
        <taxon>Choanephora</taxon>
    </lineage>
</organism>
<gene>
    <name evidence="6" type="primary">nrd1_1</name>
    <name evidence="6" type="ORF">A0J61_05834</name>
</gene>
<dbReference type="InterPro" id="IPR035979">
    <property type="entry name" value="RBD_domain_sf"/>
</dbReference>
<dbReference type="InterPro" id="IPR012677">
    <property type="entry name" value="Nucleotide-bd_a/b_plait_sf"/>
</dbReference>
<dbReference type="EMBL" id="LUGH01000327">
    <property type="protein sequence ID" value="OBZ86119.1"/>
    <property type="molecule type" value="Genomic_DNA"/>
</dbReference>
<dbReference type="Gene3D" id="3.30.70.330">
    <property type="match status" value="4"/>
</dbReference>
<sequence length="528" mass="58392">MKRSNDSQTSQAELNLNDDSNKRPRYSQSNYSDMYAQYGLMSQYNAASFPHNAAQYAGYAQPMYGANYNPQYNMMATQYAGYPQGFPTANTTTNAAVAAAAAAAAAATGTGASLTGETSRTIYLGNVTSAILPHDILRHVRHGQVESFRMVPEKNCAFLAFVDPSSAQMFYQDFMTKKLIVKDAEIKIGWGKPSMIPYNLKLSIDNGATRNVYLGRLTQADTEETIQAALARFGPIEQIKLVRDKNIAFVHFLSIIAAVKCVSSLQSDPAWSEKRVNYGKDRCGDLVDPYNAAMALHNPYATAANGFHFDPYSGHNLGNNTQRTLYFGNIHPEASCEDICNAIRGGNLLQIRYFPEKHIAFVTFMDASTANAVYNNCNTFGLAVKGKRVRVGWGKPSSVSTQVAMAVQNGATRNIYIGNICDSHTAEKLRNDFSEYGEIELINVCKEKNCAFVNFTSVSSAINALQGAKTKSGYSQMKLNYGKDRCGNPWRTNKPKADDHKKVPEKKEEPKLETFDELDHFDFEKENA</sequence>
<evidence type="ECO:0000313" key="6">
    <source>
        <dbReference type="EMBL" id="OBZ86119.1"/>
    </source>
</evidence>
<dbReference type="SMART" id="SM00360">
    <property type="entry name" value="RRM"/>
    <property type="match status" value="4"/>
</dbReference>